<evidence type="ECO:0000259" key="2">
    <source>
        <dbReference type="PROSITE" id="PS51029"/>
    </source>
</evidence>
<comment type="caution">
    <text evidence="3">The sequence shown here is derived from an EMBL/GenBank/DDBJ whole genome shotgun (WGS) entry which is preliminary data.</text>
</comment>
<proteinExistence type="predicted"/>
<feature type="compositionally biased region" description="Low complexity" evidence="1">
    <location>
        <begin position="1"/>
        <end position="18"/>
    </location>
</feature>
<sequence length="342" mass="38282">SARSSAASRRGASVMSARKTAHTSEEGEDNGLEVQLIGGWRDIPDEVMKKLIEEIEVTECLWKKSNTLYKNVAVKERIWRELEDQFGIERGVAASTLKRLKQAFAASTSKDDLPSGSACPSPRRKKEFKYKDNLMFLKSAVPQTNKRKSSTVAQQDEEDWGSSDEEVVGIPIKKELSEGTKKTLTHIGPIIAKEGGEPFVKTSRMKKQKKDSSIDDLLSENSHQIESVMTLIRNKESSSSSHTDIHSKLDQCLSRIPSRFIDDFKLDVYASLTSLTKKYCEPAPSMYPSPALSSQFPFPYPPFGHHPNPYPPIYQNVVYPPPNQAPSANPPQTFDNPLHYLP</sequence>
<dbReference type="Pfam" id="PF10545">
    <property type="entry name" value="MADF_DNA_bdg"/>
    <property type="match status" value="1"/>
</dbReference>
<feature type="region of interest" description="Disordered" evidence="1">
    <location>
        <begin position="145"/>
        <end position="164"/>
    </location>
</feature>
<feature type="compositionally biased region" description="Acidic residues" evidence="1">
    <location>
        <begin position="155"/>
        <end position="164"/>
    </location>
</feature>
<accession>A0AAN4Z1M9</accession>
<dbReference type="PROSITE" id="PS51029">
    <property type="entry name" value="MADF"/>
    <property type="match status" value="1"/>
</dbReference>
<organism evidence="3 4">
    <name type="scientific">Pristionchus mayeri</name>
    <dbReference type="NCBI Taxonomy" id="1317129"/>
    <lineage>
        <taxon>Eukaryota</taxon>
        <taxon>Metazoa</taxon>
        <taxon>Ecdysozoa</taxon>
        <taxon>Nematoda</taxon>
        <taxon>Chromadorea</taxon>
        <taxon>Rhabditida</taxon>
        <taxon>Rhabditina</taxon>
        <taxon>Diplogasteromorpha</taxon>
        <taxon>Diplogasteroidea</taxon>
        <taxon>Neodiplogasteridae</taxon>
        <taxon>Pristionchus</taxon>
    </lineage>
</organism>
<gene>
    <name evidence="3" type="ORF">PMAYCL1PPCAC_01091</name>
</gene>
<evidence type="ECO:0000313" key="4">
    <source>
        <dbReference type="Proteomes" id="UP001328107"/>
    </source>
</evidence>
<dbReference type="AlphaFoldDB" id="A0AAN4Z1M9"/>
<dbReference type="SMART" id="SM00595">
    <property type="entry name" value="MADF"/>
    <property type="match status" value="1"/>
</dbReference>
<feature type="domain" description="MADF" evidence="2">
    <location>
        <begin position="50"/>
        <end position="142"/>
    </location>
</feature>
<feature type="region of interest" description="Disordered" evidence="1">
    <location>
        <begin position="1"/>
        <end position="31"/>
    </location>
</feature>
<protein>
    <recommendedName>
        <fullName evidence="2">MADF domain-containing protein</fullName>
    </recommendedName>
</protein>
<name>A0AAN4Z1M9_9BILA</name>
<dbReference type="InterPro" id="IPR006578">
    <property type="entry name" value="MADF-dom"/>
</dbReference>
<dbReference type="Proteomes" id="UP001328107">
    <property type="component" value="Unassembled WGS sequence"/>
</dbReference>
<feature type="non-terminal residue" evidence="3">
    <location>
        <position position="1"/>
    </location>
</feature>
<feature type="region of interest" description="Disordered" evidence="1">
    <location>
        <begin position="320"/>
        <end position="342"/>
    </location>
</feature>
<keyword evidence="4" id="KW-1185">Reference proteome</keyword>
<reference evidence="4" key="1">
    <citation type="submission" date="2022-10" db="EMBL/GenBank/DDBJ databases">
        <title>Genome assembly of Pristionchus species.</title>
        <authorList>
            <person name="Yoshida K."/>
            <person name="Sommer R.J."/>
        </authorList>
    </citation>
    <scope>NUCLEOTIDE SEQUENCE [LARGE SCALE GENOMIC DNA]</scope>
    <source>
        <strain evidence="4">RS5460</strain>
    </source>
</reference>
<evidence type="ECO:0000256" key="1">
    <source>
        <dbReference type="SAM" id="MobiDB-lite"/>
    </source>
</evidence>
<dbReference type="EMBL" id="BTRK01000001">
    <property type="protein sequence ID" value="GMR30896.1"/>
    <property type="molecule type" value="Genomic_DNA"/>
</dbReference>
<evidence type="ECO:0000313" key="3">
    <source>
        <dbReference type="EMBL" id="GMR30896.1"/>
    </source>
</evidence>